<gene>
    <name evidence="1" type="ORF">C7B45_01105</name>
</gene>
<dbReference type="Proteomes" id="UP000241848">
    <property type="component" value="Unassembled WGS sequence"/>
</dbReference>
<reference evidence="1 2" key="1">
    <citation type="journal article" date="2014" name="BMC Genomics">
        <title>Comparison of environmental and isolate Sulfobacillus genomes reveals diverse carbon, sulfur, nitrogen, and hydrogen metabolisms.</title>
        <authorList>
            <person name="Justice N.B."/>
            <person name="Norman A."/>
            <person name="Brown C.T."/>
            <person name="Singh A."/>
            <person name="Thomas B.C."/>
            <person name="Banfield J.F."/>
        </authorList>
    </citation>
    <scope>NUCLEOTIDE SEQUENCE [LARGE SCALE GENOMIC DNA]</scope>
    <source>
        <strain evidence="1">AMDSBA3</strain>
    </source>
</reference>
<dbReference type="EMBL" id="PXYV01000002">
    <property type="protein sequence ID" value="PSR23913.1"/>
    <property type="molecule type" value="Genomic_DNA"/>
</dbReference>
<dbReference type="AlphaFoldDB" id="A0A2T2WNX9"/>
<protein>
    <submittedName>
        <fullName evidence="1">Uncharacterized protein</fullName>
    </submittedName>
</protein>
<name>A0A2T2WNX9_9FIRM</name>
<organism evidence="1 2">
    <name type="scientific">Sulfobacillus acidophilus</name>
    <dbReference type="NCBI Taxonomy" id="53633"/>
    <lineage>
        <taxon>Bacteria</taxon>
        <taxon>Bacillati</taxon>
        <taxon>Bacillota</taxon>
        <taxon>Clostridia</taxon>
        <taxon>Eubacteriales</taxon>
        <taxon>Clostridiales Family XVII. Incertae Sedis</taxon>
        <taxon>Sulfobacillus</taxon>
    </lineage>
</organism>
<evidence type="ECO:0000313" key="2">
    <source>
        <dbReference type="Proteomes" id="UP000241848"/>
    </source>
</evidence>
<proteinExistence type="predicted"/>
<sequence length="483" mass="51333">MLGASAVATIAGILIWGAVTVAAPTSNKFSWTRLVAHPGTISLNVAYPTVGETEQLIARGLPPSTAVSLVWQTVQGRWKVDGPTFIGAKYRYGTATLGHGVSGSHGSLRLRFSIPQGFGGTHLLGLQVASGTLAAEGSVTVVPSVTLRSSQVPQGGFFQFTMTGVGYQPYFALFPVTYDNHLTGNVTAVSTRGTAHFAVRAEGVGLHEISVNNGVMGGPYLNEQQSPFPYMPTFSFPVTVLPETPHNTTDKLPTLQPAPVGKFVANPASGVVGSTFTLTGHGLKSHQHYQVTWWTVKGSHVSGQGYATEAIPFGLVTPNAHGAFKVIDTVPSDLGGPPHRITLSLGQHVIAATTFRIFPKVETVAPDPAPQGSLVTITILGGGWTDYDNIYSVDYDNSFVGFGCAFNSQGNLQIQLRATGKPGLHFIDIYPSVWKGTQSLPNYYLVPQLTYNADHPGDWLPAFHVVLRVTAPRQAGSHPRLPS</sequence>
<comment type="caution">
    <text evidence="1">The sequence shown here is derived from an EMBL/GenBank/DDBJ whole genome shotgun (WGS) entry which is preliminary data.</text>
</comment>
<accession>A0A2T2WNX9</accession>
<evidence type="ECO:0000313" key="1">
    <source>
        <dbReference type="EMBL" id="PSR23913.1"/>
    </source>
</evidence>